<dbReference type="Pfam" id="PF00877">
    <property type="entry name" value="NLPC_P60"/>
    <property type="match status" value="1"/>
</dbReference>
<feature type="signal peptide" evidence="5">
    <location>
        <begin position="1"/>
        <end position="24"/>
    </location>
</feature>
<gene>
    <name evidence="7" type="ORF">GA0070560_102341</name>
</gene>
<keyword evidence="8" id="KW-1185">Reference proteome</keyword>
<sequence length="301" mass="32158">MSILRRIVAVTVAALLGLALPATAAHADYTFYRTSPHVGACWNKVTAYGGVYQVTNNLLNGTSSTQTVRVEVHRPGVGLQSSQTYSAAAGVWKAGAVANVSIYYNDAYRVYLNGAKILDLAAVGFPYYMMNCQTVESPSVKIRQAISYGMAKLDSLYVGCAAGTYRMGTVAPTTLYHDGTTCGQSRVYKQPAGTTGYDCSGLIYKMFQHAGVYFPWSSSAAMKSGVPKLADKSQIRVGDLLVKNGHVAMYLGDGNGDGIPSVLEATPKWQNPDGSWTGVVISDARPYLNSSLYTAHRVSGT</sequence>
<dbReference type="InterPro" id="IPR000064">
    <property type="entry name" value="NLP_P60_dom"/>
</dbReference>
<evidence type="ECO:0000313" key="7">
    <source>
        <dbReference type="EMBL" id="SCG38967.1"/>
    </source>
</evidence>
<evidence type="ECO:0000259" key="6">
    <source>
        <dbReference type="PROSITE" id="PS51935"/>
    </source>
</evidence>
<comment type="similarity">
    <text evidence="1">Belongs to the peptidase C40 family.</text>
</comment>
<accession>A0A1C5GZD5</accession>
<dbReference type="PROSITE" id="PS51935">
    <property type="entry name" value="NLPC_P60"/>
    <property type="match status" value="1"/>
</dbReference>
<feature type="chain" id="PRO_5038331356" evidence="5">
    <location>
        <begin position="25"/>
        <end position="301"/>
    </location>
</feature>
<dbReference type="Gene3D" id="3.90.1720.10">
    <property type="entry name" value="endopeptidase domain like (from Nostoc punctiforme)"/>
    <property type="match status" value="1"/>
</dbReference>
<keyword evidence="5" id="KW-0732">Signal</keyword>
<dbReference type="AlphaFoldDB" id="A0A1C5GZD5"/>
<dbReference type="Proteomes" id="UP000199408">
    <property type="component" value="Unassembled WGS sequence"/>
</dbReference>
<evidence type="ECO:0000313" key="8">
    <source>
        <dbReference type="Proteomes" id="UP000199408"/>
    </source>
</evidence>
<keyword evidence="4" id="KW-0788">Thiol protease</keyword>
<dbReference type="GO" id="GO:0008234">
    <property type="term" value="F:cysteine-type peptidase activity"/>
    <property type="evidence" value="ECO:0007669"/>
    <property type="project" value="UniProtKB-KW"/>
</dbReference>
<evidence type="ECO:0000256" key="4">
    <source>
        <dbReference type="ARBA" id="ARBA00022807"/>
    </source>
</evidence>
<dbReference type="SUPFAM" id="SSF54001">
    <property type="entry name" value="Cysteine proteinases"/>
    <property type="match status" value="1"/>
</dbReference>
<protein>
    <submittedName>
        <fullName evidence="7">NlpC/P60 family protein</fullName>
    </submittedName>
</protein>
<evidence type="ECO:0000256" key="1">
    <source>
        <dbReference type="ARBA" id="ARBA00007074"/>
    </source>
</evidence>
<keyword evidence="3" id="KW-0378">Hydrolase</keyword>
<reference evidence="8" key="1">
    <citation type="submission" date="2016-06" db="EMBL/GenBank/DDBJ databases">
        <authorList>
            <person name="Varghese N."/>
        </authorList>
    </citation>
    <scope>NUCLEOTIDE SEQUENCE [LARGE SCALE GENOMIC DNA]</scope>
    <source>
        <strain evidence="8">DSM 43171</strain>
    </source>
</reference>
<evidence type="ECO:0000256" key="5">
    <source>
        <dbReference type="SAM" id="SignalP"/>
    </source>
</evidence>
<dbReference type="GO" id="GO:0006508">
    <property type="term" value="P:proteolysis"/>
    <property type="evidence" value="ECO:0007669"/>
    <property type="project" value="UniProtKB-KW"/>
</dbReference>
<organism evidence="7 8">
    <name type="scientific">Micromonospora halophytica</name>
    <dbReference type="NCBI Taxonomy" id="47864"/>
    <lineage>
        <taxon>Bacteria</taxon>
        <taxon>Bacillati</taxon>
        <taxon>Actinomycetota</taxon>
        <taxon>Actinomycetes</taxon>
        <taxon>Micromonosporales</taxon>
        <taxon>Micromonosporaceae</taxon>
        <taxon>Micromonospora</taxon>
    </lineage>
</organism>
<feature type="domain" description="NlpC/P60" evidence="6">
    <location>
        <begin position="163"/>
        <end position="299"/>
    </location>
</feature>
<dbReference type="OrthoDB" id="9815778at2"/>
<evidence type="ECO:0000256" key="3">
    <source>
        <dbReference type="ARBA" id="ARBA00022801"/>
    </source>
</evidence>
<name>A0A1C5GZD5_9ACTN</name>
<dbReference type="EMBL" id="FMDN01000002">
    <property type="protein sequence ID" value="SCG38967.1"/>
    <property type="molecule type" value="Genomic_DNA"/>
</dbReference>
<keyword evidence="2" id="KW-0645">Protease</keyword>
<dbReference type="InterPro" id="IPR038765">
    <property type="entry name" value="Papain-like_cys_pep_sf"/>
</dbReference>
<evidence type="ECO:0000256" key="2">
    <source>
        <dbReference type="ARBA" id="ARBA00022670"/>
    </source>
</evidence>
<proteinExistence type="inferred from homology"/>
<dbReference type="STRING" id="47864.GA0070560_102341"/>